<evidence type="ECO:0000256" key="1">
    <source>
        <dbReference type="SAM" id="MobiDB-lite"/>
    </source>
</evidence>
<evidence type="ECO:0000313" key="2">
    <source>
        <dbReference type="EMBL" id="GBL93237.1"/>
    </source>
</evidence>
<sequence length="109" mass="12094">MAPIPAVCIKEDQCAVIRFLWLEDIAGATISRRLSTQHEESARGSSNGGYGKMENSKGCQTRVKWIKARRQEEEVSLAADQGVRDAGEGKRKLTKDIIAKDCLTKFKVL</sequence>
<evidence type="ECO:0000313" key="3">
    <source>
        <dbReference type="Proteomes" id="UP000499080"/>
    </source>
</evidence>
<reference evidence="2 3" key="1">
    <citation type="journal article" date="2019" name="Sci. Rep.">
        <title>Orb-weaving spider Araneus ventricosus genome elucidates the spidroin gene catalogue.</title>
        <authorList>
            <person name="Kono N."/>
            <person name="Nakamura H."/>
            <person name="Ohtoshi R."/>
            <person name="Moran D.A.P."/>
            <person name="Shinohara A."/>
            <person name="Yoshida Y."/>
            <person name="Fujiwara M."/>
            <person name="Mori M."/>
            <person name="Tomita M."/>
            <person name="Arakawa K."/>
        </authorList>
    </citation>
    <scope>NUCLEOTIDE SEQUENCE [LARGE SCALE GENOMIC DNA]</scope>
</reference>
<accession>A0A4Y2BNG6</accession>
<keyword evidence="3" id="KW-1185">Reference proteome</keyword>
<gene>
    <name evidence="2" type="ORF">AVEN_42679_1</name>
</gene>
<organism evidence="2 3">
    <name type="scientific">Araneus ventricosus</name>
    <name type="common">Orbweaver spider</name>
    <name type="synonym">Epeira ventricosa</name>
    <dbReference type="NCBI Taxonomy" id="182803"/>
    <lineage>
        <taxon>Eukaryota</taxon>
        <taxon>Metazoa</taxon>
        <taxon>Ecdysozoa</taxon>
        <taxon>Arthropoda</taxon>
        <taxon>Chelicerata</taxon>
        <taxon>Arachnida</taxon>
        <taxon>Araneae</taxon>
        <taxon>Araneomorphae</taxon>
        <taxon>Entelegynae</taxon>
        <taxon>Araneoidea</taxon>
        <taxon>Araneidae</taxon>
        <taxon>Araneus</taxon>
    </lineage>
</organism>
<feature type="region of interest" description="Disordered" evidence="1">
    <location>
        <begin position="33"/>
        <end position="56"/>
    </location>
</feature>
<protein>
    <submittedName>
        <fullName evidence="2">Uncharacterized protein</fullName>
    </submittedName>
</protein>
<dbReference type="AlphaFoldDB" id="A0A4Y2BNG6"/>
<dbReference type="Proteomes" id="UP000499080">
    <property type="component" value="Unassembled WGS sequence"/>
</dbReference>
<dbReference type="EMBL" id="BGPR01000092">
    <property type="protein sequence ID" value="GBL93237.1"/>
    <property type="molecule type" value="Genomic_DNA"/>
</dbReference>
<name>A0A4Y2BNG6_ARAVE</name>
<comment type="caution">
    <text evidence="2">The sequence shown here is derived from an EMBL/GenBank/DDBJ whole genome shotgun (WGS) entry which is preliminary data.</text>
</comment>
<proteinExistence type="predicted"/>